<dbReference type="InterPro" id="IPR034660">
    <property type="entry name" value="DinB/YfiT-like"/>
</dbReference>
<dbReference type="Proteomes" id="UP000039046">
    <property type="component" value="Unassembled WGS sequence"/>
</dbReference>
<dbReference type="Pfam" id="PF09351">
    <property type="entry name" value="DUF1993"/>
    <property type="match status" value="1"/>
</dbReference>
<evidence type="ECO:0000313" key="1">
    <source>
        <dbReference type="EMBL" id="CEJ93875.1"/>
    </source>
</evidence>
<dbReference type="HOGENOM" id="CLU_090929_1_0_1"/>
<dbReference type="EMBL" id="CDHN01000006">
    <property type="protein sequence ID" value="CEJ93875.1"/>
    <property type="molecule type" value="Genomic_DNA"/>
</dbReference>
<dbReference type="InterPro" id="IPR018531">
    <property type="entry name" value="DUF1993"/>
</dbReference>
<dbReference type="STRING" id="1531966.A0A0A1TQ09"/>
<gene>
    <name evidence="1" type="ORF">VHEMI09438</name>
</gene>
<evidence type="ECO:0000313" key="2">
    <source>
        <dbReference type="Proteomes" id="UP000039046"/>
    </source>
</evidence>
<dbReference type="SUPFAM" id="SSF109854">
    <property type="entry name" value="DinB/YfiT-like putative metalloenzymes"/>
    <property type="match status" value="1"/>
</dbReference>
<name>A0A0A1TQ09_9HYPO</name>
<organism evidence="1 2">
    <name type="scientific">[Torrubiella] hemipterigena</name>
    <dbReference type="NCBI Taxonomy" id="1531966"/>
    <lineage>
        <taxon>Eukaryota</taxon>
        <taxon>Fungi</taxon>
        <taxon>Dikarya</taxon>
        <taxon>Ascomycota</taxon>
        <taxon>Pezizomycotina</taxon>
        <taxon>Sordariomycetes</taxon>
        <taxon>Hypocreomycetidae</taxon>
        <taxon>Hypocreales</taxon>
        <taxon>Clavicipitaceae</taxon>
        <taxon>Clavicipitaceae incertae sedis</taxon>
        <taxon>'Torrubiella' clade</taxon>
    </lineage>
</organism>
<dbReference type="PANTHER" id="PTHR36922">
    <property type="entry name" value="BLL2446 PROTEIN"/>
    <property type="match status" value="1"/>
</dbReference>
<sequence length="176" mass="19593">MPYTLYDATILASKQMLTALDAILTKAEQHPDAASFPSKKLAEDMLPLSFQVQSVCKIAEVQAMRFKDMKLPQGSGTYDGGLTTYPEMHAKIKETLAFVESVDRESAEKLIDEVRPVEFKPEMGTKDLTAAQFSTGATLPNLYFHLVMTYAILRNAGVELGKFDYLGPFWMANIPM</sequence>
<dbReference type="Gene3D" id="1.20.120.450">
    <property type="entry name" value="dinb family like domain"/>
    <property type="match status" value="1"/>
</dbReference>
<dbReference type="OrthoDB" id="3724345at2759"/>
<accession>A0A0A1TQ09</accession>
<evidence type="ECO:0008006" key="3">
    <source>
        <dbReference type="Google" id="ProtNLM"/>
    </source>
</evidence>
<keyword evidence="2" id="KW-1185">Reference proteome</keyword>
<proteinExistence type="predicted"/>
<dbReference type="AlphaFoldDB" id="A0A0A1TQ09"/>
<protein>
    <recommendedName>
        <fullName evidence="3">Helix-turn-helix-domain containing protein type</fullName>
    </recommendedName>
</protein>
<dbReference type="PANTHER" id="PTHR36922:SF1">
    <property type="entry name" value="DUF1993 DOMAIN-CONTAINING PROTEIN"/>
    <property type="match status" value="1"/>
</dbReference>
<reference evidence="1 2" key="1">
    <citation type="journal article" date="2015" name="Genome Announc.">
        <title>Draft Genome Sequence and Gene Annotation of the Entomopathogenic Fungus Verticillium hemipterigenum.</title>
        <authorList>
            <person name="Horn F."/>
            <person name="Habel A."/>
            <person name="Scharf D.H."/>
            <person name="Dworschak J."/>
            <person name="Brakhage A.A."/>
            <person name="Guthke R."/>
            <person name="Hertweck C."/>
            <person name="Linde J."/>
        </authorList>
    </citation>
    <scope>NUCLEOTIDE SEQUENCE [LARGE SCALE GENOMIC DNA]</scope>
</reference>